<keyword evidence="11" id="KW-1185">Reference proteome</keyword>
<organism evidence="10 11">
    <name type="scientific">Aquibaculum arenosum</name>
    <dbReference type="NCBI Taxonomy" id="3032591"/>
    <lineage>
        <taxon>Bacteria</taxon>
        <taxon>Pseudomonadati</taxon>
        <taxon>Pseudomonadota</taxon>
        <taxon>Alphaproteobacteria</taxon>
        <taxon>Rhodospirillales</taxon>
        <taxon>Rhodovibrionaceae</taxon>
        <taxon>Aquibaculum</taxon>
    </lineage>
</organism>
<protein>
    <submittedName>
        <fullName evidence="10">ATP-binding cassette domain-containing protein</fullName>
    </submittedName>
</protein>
<feature type="transmembrane region" description="Helical" evidence="7">
    <location>
        <begin position="659"/>
        <end position="687"/>
    </location>
</feature>
<keyword evidence="5 7" id="KW-1133">Transmembrane helix</keyword>
<feature type="transmembrane region" description="Helical" evidence="7">
    <location>
        <begin position="516"/>
        <end position="534"/>
    </location>
</feature>
<reference evidence="10 11" key="1">
    <citation type="submission" date="2023-03" db="EMBL/GenBank/DDBJ databases">
        <title>Fodinicurvata sp. CAU 1616 isolated from sea sendiment.</title>
        <authorList>
            <person name="Kim W."/>
        </authorList>
    </citation>
    <scope>NUCLEOTIDE SEQUENCE [LARGE SCALE GENOMIC DNA]</scope>
    <source>
        <strain evidence="10 11">CAU 1616</strain>
    </source>
</reference>
<dbReference type="SMART" id="SM00382">
    <property type="entry name" value="AAA"/>
    <property type="match status" value="1"/>
</dbReference>
<dbReference type="InterPro" id="IPR003439">
    <property type="entry name" value="ABC_transporter-like_ATP-bd"/>
</dbReference>
<dbReference type="SUPFAM" id="SSF52540">
    <property type="entry name" value="P-loop containing nucleoside triphosphate hydrolases"/>
    <property type="match status" value="1"/>
</dbReference>
<feature type="transmembrane region" description="Helical" evidence="7">
    <location>
        <begin position="540"/>
        <end position="561"/>
    </location>
</feature>
<evidence type="ECO:0000256" key="3">
    <source>
        <dbReference type="ARBA" id="ARBA00022741"/>
    </source>
</evidence>
<feature type="domain" description="ABC transmembrane type-1" evidence="9">
    <location>
        <begin position="403"/>
        <end position="683"/>
    </location>
</feature>
<evidence type="ECO:0000256" key="5">
    <source>
        <dbReference type="ARBA" id="ARBA00022989"/>
    </source>
</evidence>
<feature type="transmembrane region" description="Helical" evidence="7">
    <location>
        <begin position="402"/>
        <end position="427"/>
    </location>
</feature>
<feature type="transmembrane region" description="Helical" evidence="7">
    <location>
        <begin position="628"/>
        <end position="647"/>
    </location>
</feature>
<dbReference type="InterPro" id="IPR036640">
    <property type="entry name" value="ABC1_TM_sf"/>
</dbReference>
<dbReference type="PANTHER" id="PTHR24221:SF654">
    <property type="entry name" value="ATP-BINDING CASSETTE SUB-FAMILY B MEMBER 6"/>
    <property type="match status" value="1"/>
</dbReference>
<dbReference type="PROSITE" id="PS50893">
    <property type="entry name" value="ABC_TRANSPORTER_2"/>
    <property type="match status" value="1"/>
</dbReference>
<name>A0ABT5YPH0_9PROT</name>
<evidence type="ECO:0000256" key="1">
    <source>
        <dbReference type="ARBA" id="ARBA00004651"/>
    </source>
</evidence>
<sequence>MSEAVQQLDEDVLPVLVEERALRLDDPAGCHVVFAGETHLFGVHGDEAAARLPLTRIGTNGLLFGTLPSTFGQETLLAAGSPDVRYYRLPDDAWRVPDPLESFRDGVATWLDALARGLSDQIDPKPHPDITLADETGVLQVAPGMVLACRRGVVWVDLAGVGAELFGMEPVEGLLPLPAGAWITIGSAGDVKTFSWNHGLQRDDWFDALDRFNAAAVEQLPLVRGLSEADEFNRVRARKSSEDVEGQETARRVGALLSNELESVQEAGGDGLGDILRHLGREIGVRIKRPIKSRRAQMDVAPALEEYARSSDLRLQPVELTGDWWRYEGGPLLGYRRSGEPVALLWRGGYVEVDRTGKRRAIDRSVAEELEASADLLFRPQPAKIGFLNLQLASLAGSGRDVVGLLATIVITSILAQLLPLATSLVFGVLVPAAMQADLVQVGIVIVLAGVAGFFIQVAGEVSRQRLTARAGAALYRETWDRIVGQPLGFLRRHASADIAARAGCGLAAFEGVRQFAFAAAAVIGAVVSSLLVITWKSPLLALVAAALIGFHVGVGLLAGWMQARAYASGDQLFGIADNHMMQIVTGITKLRMAAAEDRALLRWADSFSAMRARLVGARRVMNVYESWLAAFPLLATAVLFLTMQHANPGGEGLFALPLAAVVTVITAFGVMFAATGHFLRALLLVWMERPGWRYARPLMENPPTPTVGKTDPGKISGEIVFSSVGFAYEGGSPVLGHVSFRALPGEMIAIVGPSGSGKSTLIRLLLGLEEPSRGSVYIDGHDVRSLHESAMRRQIGVVLQDEKLPPGTIYQIVKGMSEAAPDDVWRALDRAAVADEVAAMPLGLHTPLTDAGRALSGGQVQRIALARALLTRPPVLLLDEPTSALDSQAQAKAMKSVLDMKATRIVVAHRISTIRHAHRILMLDKGRIVEAGSYDELMIADGGFAKLVRASA</sequence>
<proteinExistence type="predicted"/>
<dbReference type="GO" id="GO:0005524">
    <property type="term" value="F:ATP binding"/>
    <property type="evidence" value="ECO:0007669"/>
    <property type="project" value="UniProtKB-KW"/>
</dbReference>
<evidence type="ECO:0000313" key="11">
    <source>
        <dbReference type="Proteomes" id="UP001215503"/>
    </source>
</evidence>
<accession>A0ABT5YPH0</accession>
<dbReference type="InterPro" id="IPR027417">
    <property type="entry name" value="P-loop_NTPase"/>
</dbReference>
<dbReference type="PANTHER" id="PTHR24221">
    <property type="entry name" value="ATP-BINDING CASSETTE SUB-FAMILY B"/>
    <property type="match status" value="1"/>
</dbReference>
<evidence type="ECO:0000256" key="7">
    <source>
        <dbReference type="SAM" id="Phobius"/>
    </source>
</evidence>
<evidence type="ECO:0000313" key="10">
    <source>
        <dbReference type="EMBL" id="MDF2096114.1"/>
    </source>
</evidence>
<feature type="transmembrane region" description="Helical" evidence="7">
    <location>
        <begin position="439"/>
        <end position="460"/>
    </location>
</feature>
<dbReference type="Gene3D" id="1.20.1560.10">
    <property type="entry name" value="ABC transporter type 1, transmembrane domain"/>
    <property type="match status" value="1"/>
</dbReference>
<dbReference type="InterPro" id="IPR003593">
    <property type="entry name" value="AAA+_ATPase"/>
</dbReference>
<feature type="domain" description="ABC transporter" evidence="8">
    <location>
        <begin position="720"/>
        <end position="951"/>
    </location>
</feature>
<keyword evidence="3" id="KW-0547">Nucleotide-binding</keyword>
<dbReference type="EMBL" id="JARHUD010000005">
    <property type="protein sequence ID" value="MDF2096114.1"/>
    <property type="molecule type" value="Genomic_DNA"/>
</dbReference>
<dbReference type="Pfam" id="PF00005">
    <property type="entry name" value="ABC_tran"/>
    <property type="match status" value="1"/>
</dbReference>
<evidence type="ECO:0000259" key="8">
    <source>
        <dbReference type="PROSITE" id="PS50893"/>
    </source>
</evidence>
<comment type="caution">
    <text evidence="10">The sequence shown here is derived from an EMBL/GenBank/DDBJ whole genome shotgun (WGS) entry which is preliminary data.</text>
</comment>
<keyword evidence="4 10" id="KW-0067">ATP-binding</keyword>
<dbReference type="InterPro" id="IPR039421">
    <property type="entry name" value="Type_1_exporter"/>
</dbReference>
<evidence type="ECO:0000256" key="4">
    <source>
        <dbReference type="ARBA" id="ARBA00022840"/>
    </source>
</evidence>
<keyword evidence="6 7" id="KW-0472">Membrane</keyword>
<evidence type="ECO:0000256" key="2">
    <source>
        <dbReference type="ARBA" id="ARBA00022692"/>
    </source>
</evidence>
<dbReference type="PROSITE" id="PS50929">
    <property type="entry name" value="ABC_TM1F"/>
    <property type="match status" value="1"/>
</dbReference>
<dbReference type="Pfam" id="PF00664">
    <property type="entry name" value="ABC_membrane"/>
    <property type="match status" value="1"/>
</dbReference>
<comment type="subcellular location">
    <subcellularLocation>
        <location evidence="1">Cell membrane</location>
        <topology evidence="1">Multi-pass membrane protein</topology>
    </subcellularLocation>
</comment>
<dbReference type="Gene3D" id="3.40.50.300">
    <property type="entry name" value="P-loop containing nucleotide triphosphate hydrolases"/>
    <property type="match status" value="1"/>
</dbReference>
<dbReference type="Proteomes" id="UP001215503">
    <property type="component" value="Unassembled WGS sequence"/>
</dbReference>
<keyword evidence="2 7" id="KW-0812">Transmembrane</keyword>
<dbReference type="InterPro" id="IPR011527">
    <property type="entry name" value="ABC1_TM_dom"/>
</dbReference>
<evidence type="ECO:0000259" key="9">
    <source>
        <dbReference type="PROSITE" id="PS50929"/>
    </source>
</evidence>
<gene>
    <name evidence="10" type="ORF">P2G67_09015</name>
</gene>
<evidence type="ECO:0000256" key="6">
    <source>
        <dbReference type="ARBA" id="ARBA00023136"/>
    </source>
</evidence>
<dbReference type="RefSeq" id="WP_275822218.1">
    <property type="nucleotide sequence ID" value="NZ_JARHUD010000005.1"/>
</dbReference>
<dbReference type="SUPFAM" id="SSF90123">
    <property type="entry name" value="ABC transporter transmembrane region"/>
    <property type="match status" value="1"/>
</dbReference>